<accession>A0ABX8WNC8</accession>
<reference evidence="3 4" key="1">
    <citation type="submission" date="2021-08" db="EMBL/GenBank/DDBJ databases">
        <title>Devosia salina sp. nov., isolated from the South China Sea sediment.</title>
        <authorList>
            <person name="Zhou Z."/>
        </authorList>
    </citation>
    <scope>NUCLEOTIDE SEQUENCE [LARGE SCALE GENOMIC DNA]</scope>
    <source>
        <strain evidence="3 4">SCS-3</strain>
    </source>
</reference>
<dbReference type="PROSITE" id="PS50222">
    <property type="entry name" value="EF_HAND_2"/>
    <property type="match status" value="2"/>
</dbReference>
<evidence type="ECO:0000256" key="1">
    <source>
        <dbReference type="SAM" id="MobiDB-lite"/>
    </source>
</evidence>
<evidence type="ECO:0000313" key="4">
    <source>
        <dbReference type="Proteomes" id="UP000825799"/>
    </source>
</evidence>
<dbReference type="Pfam" id="PF13202">
    <property type="entry name" value="EF-hand_5"/>
    <property type="match status" value="1"/>
</dbReference>
<dbReference type="InterPro" id="IPR002048">
    <property type="entry name" value="EF_hand_dom"/>
</dbReference>
<protein>
    <recommendedName>
        <fullName evidence="2">EF-hand domain-containing protein</fullName>
    </recommendedName>
</protein>
<dbReference type="InterPro" id="IPR011992">
    <property type="entry name" value="EF-hand-dom_pair"/>
</dbReference>
<feature type="region of interest" description="Disordered" evidence="1">
    <location>
        <begin position="192"/>
        <end position="221"/>
    </location>
</feature>
<evidence type="ECO:0000313" key="3">
    <source>
        <dbReference type="EMBL" id="QYO78531.1"/>
    </source>
</evidence>
<organism evidence="3 4">
    <name type="scientific">Devosia salina</name>
    <dbReference type="NCBI Taxonomy" id="2860336"/>
    <lineage>
        <taxon>Bacteria</taxon>
        <taxon>Pseudomonadati</taxon>
        <taxon>Pseudomonadota</taxon>
        <taxon>Alphaproteobacteria</taxon>
        <taxon>Hyphomicrobiales</taxon>
        <taxon>Devosiaceae</taxon>
        <taxon>Devosia</taxon>
    </lineage>
</organism>
<feature type="domain" description="EF-hand" evidence="2">
    <location>
        <begin position="97"/>
        <end position="132"/>
    </location>
</feature>
<feature type="domain" description="EF-hand" evidence="2">
    <location>
        <begin position="10"/>
        <end position="45"/>
    </location>
</feature>
<dbReference type="PROSITE" id="PS00018">
    <property type="entry name" value="EF_HAND_1"/>
    <property type="match status" value="2"/>
</dbReference>
<dbReference type="SUPFAM" id="SSF47473">
    <property type="entry name" value="EF-hand"/>
    <property type="match status" value="1"/>
</dbReference>
<keyword evidence="4" id="KW-1185">Reference proteome</keyword>
<dbReference type="Proteomes" id="UP000825799">
    <property type="component" value="Chromosome"/>
</dbReference>
<evidence type="ECO:0000259" key="2">
    <source>
        <dbReference type="PROSITE" id="PS50222"/>
    </source>
</evidence>
<dbReference type="InterPro" id="IPR018247">
    <property type="entry name" value="EF_Hand_1_Ca_BS"/>
</dbReference>
<proteinExistence type="predicted"/>
<dbReference type="EMBL" id="CP080590">
    <property type="protein sequence ID" value="QYO78531.1"/>
    <property type="molecule type" value="Genomic_DNA"/>
</dbReference>
<sequence>MNIDATNGSLRLELVERLFQRADLDRNQALSVEEMAAFVPREVAGDAQSIVSGHDEDGDGQLSAAKFAGGILAAQTLQELMSVQEYRDAGRSERQADDLKAVNALFARADVDGDGLLSEEELAADRAIQFAQALDEGADVPQHMFAVRRDGAGDGQYGRDDIMVGRRLTDIADAVRLDDRAVLVTQFVSEQPATPAADPMPVSPETKDVAEAEPADAQEPPAIADVLREHVRMAEMSDVLIARLIQMLGAADRGTPEIDHQA</sequence>
<dbReference type="Gene3D" id="1.10.238.10">
    <property type="entry name" value="EF-hand"/>
    <property type="match status" value="2"/>
</dbReference>
<gene>
    <name evidence="3" type="ORF">K1X15_08320</name>
</gene>
<dbReference type="RefSeq" id="WP_220306996.1">
    <property type="nucleotide sequence ID" value="NZ_CP080590.1"/>
</dbReference>
<name>A0ABX8WNC8_9HYPH</name>
<dbReference type="SMART" id="SM00054">
    <property type="entry name" value="EFh"/>
    <property type="match status" value="2"/>
</dbReference>